<dbReference type="EMBL" id="RCZO01000006">
    <property type="protein sequence ID" value="TPG08424.1"/>
    <property type="molecule type" value="Genomic_DNA"/>
</dbReference>
<name>A0A502C706_9GAMM</name>
<protein>
    <submittedName>
        <fullName evidence="1">Uncharacterized protein</fullName>
    </submittedName>
</protein>
<keyword evidence="2" id="KW-1185">Reference proteome</keyword>
<sequence length="90" mass="10644">MMRHQLQRQPKKTAGFSWGRFVAPDGSVIYRLFRRDQRGALHYFMRVYTAEELNADPRIRVRIAHEIHRARHALRDQVDDVDLALMGVTQ</sequence>
<gene>
    <name evidence="1" type="ORF">EAH88_11660</name>
</gene>
<comment type="caution">
    <text evidence="1">The sequence shown here is derived from an EMBL/GenBank/DDBJ whole genome shotgun (WGS) entry which is preliminary data.</text>
</comment>
<reference evidence="1 2" key="1">
    <citation type="journal article" date="2019" name="Environ. Microbiol.">
        <title>Species interactions and distinct microbial communities in high Arctic permafrost affected cryosols are associated with the CH4 and CO2 gas fluxes.</title>
        <authorList>
            <person name="Altshuler I."/>
            <person name="Hamel J."/>
            <person name="Turney S."/>
            <person name="Magnuson E."/>
            <person name="Levesque R."/>
            <person name="Greer C."/>
            <person name="Whyte L.G."/>
        </authorList>
    </citation>
    <scope>NUCLEOTIDE SEQUENCE [LARGE SCALE GENOMIC DNA]</scope>
    <source>
        <strain evidence="1 2">S13Y</strain>
    </source>
</reference>
<proteinExistence type="predicted"/>
<organism evidence="1 2">
    <name type="scientific">Rhodanobacter glycinis</name>
    <dbReference type="NCBI Taxonomy" id="582702"/>
    <lineage>
        <taxon>Bacteria</taxon>
        <taxon>Pseudomonadati</taxon>
        <taxon>Pseudomonadota</taxon>
        <taxon>Gammaproteobacteria</taxon>
        <taxon>Lysobacterales</taxon>
        <taxon>Rhodanobacteraceae</taxon>
        <taxon>Rhodanobacter</taxon>
    </lineage>
</organism>
<evidence type="ECO:0000313" key="1">
    <source>
        <dbReference type="EMBL" id="TPG08424.1"/>
    </source>
</evidence>
<dbReference type="AlphaFoldDB" id="A0A502C706"/>
<accession>A0A502C706</accession>
<evidence type="ECO:0000313" key="2">
    <source>
        <dbReference type="Proteomes" id="UP000319486"/>
    </source>
</evidence>
<dbReference type="Proteomes" id="UP000319486">
    <property type="component" value="Unassembled WGS sequence"/>
</dbReference>